<protein>
    <submittedName>
        <fullName evidence="3">Uncharacterized protein</fullName>
    </submittedName>
</protein>
<dbReference type="PROSITE" id="PS51257">
    <property type="entry name" value="PROKAR_LIPOPROTEIN"/>
    <property type="match status" value="1"/>
</dbReference>
<dbReference type="RefSeq" id="WP_380585273.1">
    <property type="nucleotide sequence ID" value="NZ_JBHSQJ010000082.1"/>
</dbReference>
<feature type="chain" id="PRO_5046989956" evidence="2">
    <location>
        <begin position="22"/>
        <end position="113"/>
    </location>
</feature>
<evidence type="ECO:0000256" key="2">
    <source>
        <dbReference type="SAM" id="SignalP"/>
    </source>
</evidence>
<evidence type="ECO:0000256" key="1">
    <source>
        <dbReference type="SAM" id="MobiDB-lite"/>
    </source>
</evidence>
<accession>A0ABW1G6L6</accession>
<keyword evidence="4" id="KW-1185">Reference proteome</keyword>
<feature type="region of interest" description="Disordered" evidence="1">
    <location>
        <begin position="33"/>
        <end position="113"/>
    </location>
</feature>
<evidence type="ECO:0000313" key="3">
    <source>
        <dbReference type="EMBL" id="MFC5909461.1"/>
    </source>
</evidence>
<sequence length="113" mass="10836">MNHPRTRLAALGAAALLGALALTGCGIRTTAVPVDAGEPASRTACPPSGSAAAGVLQPPDRLASAAATPVPAPEGDATPWAQLSPAAPATPSPAAPTASDGTLSCLHSTSPEP</sequence>
<gene>
    <name evidence="3" type="ORF">ACFP3V_19860</name>
</gene>
<feature type="compositionally biased region" description="Polar residues" evidence="1">
    <location>
        <begin position="100"/>
        <end position="113"/>
    </location>
</feature>
<dbReference type="EMBL" id="JBHSQJ010000082">
    <property type="protein sequence ID" value="MFC5909461.1"/>
    <property type="molecule type" value="Genomic_DNA"/>
</dbReference>
<proteinExistence type="predicted"/>
<reference evidence="4" key="1">
    <citation type="journal article" date="2019" name="Int. J. Syst. Evol. Microbiol.">
        <title>The Global Catalogue of Microorganisms (GCM) 10K type strain sequencing project: providing services to taxonomists for standard genome sequencing and annotation.</title>
        <authorList>
            <consortium name="The Broad Institute Genomics Platform"/>
            <consortium name="The Broad Institute Genome Sequencing Center for Infectious Disease"/>
            <person name="Wu L."/>
            <person name="Ma J."/>
        </authorList>
    </citation>
    <scope>NUCLEOTIDE SEQUENCE [LARGE SCALE GENOMIC DNA]</scope>
    <source>
        <strain evidence="4">JCM 4816</strain>
    </source>
</reference>
<organism evidence="3 4">
    <name type="scientific">Streptacidiphilus monticola</name>
    <dbReference type="NCBI Taxonomy" id="2161674"/>
    <lineage>
        <taxon>Bacteria</taxon>
        <taxon>Bacillati</taxon>
        <taxon>Actinomycetota</taxon>
        <taxon>Actinomycetes</taxon>
        <taxon>Kitasatosporales</taxon>
        <taxon>Streptomycetaceae</taxon>
        <taxon>Streptacidiphilus</taxon>
    </lineage>
</organism>
<feature type="signal peptide" evidence="2">
    <location>
        <begin position="1"/>
        <end position="21"/>
    </location>
</feature>
<dbReference type="Proteomes" id="UP001596174">
    <property type="component" value="Unassembled WGS sequence"/>
</dbReference>
<name>A0ABW1G6L6_9ACTN</name>
<comment type="caution">
    <text evidence="3">The sequence shown here is derived from an EMBL/GenBank/DDBJ whole genome shotgun (WGS) entry which is preliminary data.</text>
</comment>
<keyword evidence="2" id="KW-0732">Signal</keyword>
<evidence type="ECO:0000313" key="4">
    <source>
        <dbReference type="Proteomes" id="UP001596174"/>
    </source>
</evidence>